<name>A0A5E4NPX3_9HEMI</name>
<feature type="region of interest" description="Disordered" evidence="1">
    <location>
        <begin position="646"/>
        <end position="676"/>
    </location>
</feature>
<keyword evidence="3" id="KW-1185">Reference proteome</keyword>
<protein>
    <submittedName>
        <fullName evidence="2">Uncharacterized protein</fullName>
    </submittedName>
</protein>
<dbReference type="OrthoDB" id="6427254at2759"/>
<dbReference type="EMBL" id="CABPRJ010002413">
    <property type="protein sequence ID" value="VVC45799.1"/>
    <property type="molecule type" value="Genomic_DNA"/>
</dbReference>
<dbReference type="Proteomes" id="UP000325440">
    <property type="component" value="Unassembled WGS sequence"/>
</dbReference>
<gene>
    <name evidence="2" type="ORF">CINCED_3A011164</name>
</gene>
<proteinExistence type="predicted"/>
<organism evidence="2 3">
    <name type="scientific">Cinara cedri</name>
    <dbReference type="NCBI Taxonomy" id="506608"/>
    <lineage>
        <taxon>Eukaryota</taxon>
        <taxon>Metazoa</taxon>
        <taxon>Ecdysozoa</taxon>
        <taxon>Arthropoda</taxon>
        <taxon>Hexapoda</taxon>
        <taxon>Insecta</taxon>
        <taxon>Pterygota</taxon>
        <taxon>Neoptera</taxon>
        <taxon>Paraneoptera</taxon>
        <taxon>Hemiptera</taxon>
        <taxon>Sternorrhyncha</taxon>
        <taxon>Aphidomorpha</taxon>
        <taxon>Aphidoidea</taxon>
        <taxon>Aphididae</taxon>
        <taxon>Lachninae</taxon>
        <taxon>Cinara</taxon>
    </lineage>
</organism>
<evidence type="ECO:0000256" key="1">
    <source>
        <dbReference type="SAM" id="MobiDB-lite"/>
    </source>
</evidence>
<sequence>MSNNVNPSEYVNPSVLQSSHRLLTYYIPSYKRTEPSKTFLSTVGESCQRDELFSCTTTNVAPVHTNHKSVSCLVREQYFDIIREIELLTNDPLLNFEEKITKLLEIWENCCCKLKINNLHDYETRIFTHYAISESTILLFQREWEHIEDHIKNQFLTIVVQVVSFFEININSEVLKALNHFVDIINNPWGILPDLSIEKRTRLMEFSDFVNKEKGAIIANRVKVLFHNQQLNQAFNLAEMSVYLYEKHLTEHENIILFREEDYECCRDILFSLLMYCDRKHIIRIIETLNPMYEGKRLCIEYYDRIKCLSTLAKQDRPNNYPNIVRFCEISITLIMNKSFQKKFESRFIEFCELMRYWCDIVFLLKKFELFSNLSDPFYKQSILNFIEWAPSADHLFSMADIFYAKFGKSLHRHFYVNIYTRALTLYLDKTNYYILDDQKENALISAGICRKRYLKFGEIFDDVLLVNRECVLTAYQLMPSTDLIKKMENLAIQSGITKPNNSKGTENSSETTKKNNIILDKEYYYKCLCLSRRDCTTLIHSTLKNLEPEFDTNTINKLLKILRSPRMECFNWDLLWPDLKIQIDMYYDKLDEMKSRSMMACDHLGLTCHFFGEYKDMIKNKQETMVCEDHLNIIKDYEESIEKDSTEEVIEKDSTEEVIENIQATNNKKRQKTKE</sequence>
<feature type="compositionally biased region" description="Basic and acidic residues" evidence="1">
    <location>
        <begin position="646"/>
        <end position="656"/>
    </location>
</feature>
<accession>A0A5E4NPX3</accession>
<reference evidence="2 3" key="1">
    <citation type="submission" date="2019-08" db="EMBL/GenBank/DDBJ databases">
        <authorList>
            <person name="Alioto T."/>
            <person name="Alioto T."/>
            <person name="Gomez Garrido J."/>
        </authorList>
    </citation>
    <scope>NUCLEOTIDE SEQUENCE [LARGE SCALE GENOMIC DNA]</scope>
</reference>
<dbReference type="AlphaFoldDB" id="A0A5E4NPX3"/>
<evidence type="ECO:0000313" key="3">
    <source>
        <dbReference type="Proteomes" id="UP000325440"/>
    </source>
</evidence>
<evidence type="ECO:0000313" key="2">
    <source>
        <dbReference type="EMBL" id="VVC45799.1"/>
    </source>
</evidence>